<dbReference type="PANTHER" id="PTHR12320:SF1">
    <property type="entry name" value="PROTEIN PHOSPHATASE PTC7 HOMOLOG"/>
    <property type="match status" value="1"/>
</dbReference>
<evidence type="ECO:0000313" key="3">
    <source>
        <dbReference type="EMBL" id="PJF17964.1"/>
    </source>
</evidence>
<evidence type="ECO:0000259" key="2">
    <source>
        <dbReference type="PROSITE" id="PS51746"/>
    </source>
</evidence>
<accession>A0A2H9TJN0</accession>
<evidence type="ECO:0000256" key="1">
    <source>
        <dbReference type="RuleBase" id="RU366020"/>
    </source>
</evidence>
<evidence type="ECO:0000313" key="4">
    <source>
        <dbReference type="Proteomes" id="UP000240830"/>
    </source>
</evidence>
<keyword evidence="1" id="KW-0464">Manganese</keyword>
<comment type="cofactor">
    <cofactor evidence="1">
        <name>Mn(2+)</name>
        <dbReference type="ChEBI" id="CHEBI:29035"/>
    </cofactor>
</comment>
<dbReference type="GO" id="GO:0046872">
    <property type="term" value="F:metal ion binding"/>
    <property type="evidence" value="ECO:0007669"/>
    <property type="project" value="UniProtKB-UniRule"/>
</dbReference>
<dbReference type="SMART" id="SM00331">
    <property type="entry name" value="PP2C_SIG"/>
    <property type="match status" value="1"/>
</dbReference>
<comment type="caution">
    <text evidence="3">The sequence shown here is derived from an EMBL/GenBank/DDBJ whole genome shotgun (WGS) entry which is preliminary data.</text>
</comment>
<keyword evidence="1" id="KW-0904">Protein phosphatase</keyword>
<protein>
    <recommendedName>
        <fullName evidence="1">Protein phosphatase</fullName>
        <ecNumber evidence="1">3.1.3.16</ecNumber>
    </recommendedName>
</protein>
<dbReference type="SMART" id="SM00332">
    <property type="entry name" value="PP2Cc"/>
    <property type="match status" value="1"/>
</dbReference>
<gene>
    <name evidence="3" type="ORF">PSACC_02271</name>
</gene>
<dbReference type="PROSITE" id="PS51746">
    <property type="entry name" value="PPM_2"/>
    <property type="match status" value="1"/>
</dbReference>
<comment type="cofactor">
    <cofactor evidence="1">
        <name>Mg(2+)</name>
        <dbReference type="ChEBI" id="CHEBI:18420"/>
    </cofactor>
</comment>
<comment type="catalytic activity">
    <reaction evidence="1">
        <text>O-phospho-L-threonyl-[protein] + H2O = L-threonyl-[protein] + phosphate</text>
        <dbReference type="Rhea" id="RHEA:47004"/>
        <dbReference type="Rhea" id="RHEA-COMP:11060"/>
        <dbReference type="Rhea" id="RHEA-COMP:11605"/>
        <dbReference type="ChEBI" id="CHEBI:15377"/>
        <dbReference type="ChEBI" id="CHEBI:30013"/>
        <dbReference type="ChEBI" id="CHEBI:43474"/>
        <dbReference type="ChEBI" id="CHEBI:61977"/>
        <dbReference type="EC" id="3.1.3.16"/>
    </reaction>
</comment>
<organism evidence="3 4">
    <name type="scientific">Paramicrosporidium saccamoebae</name>
    <dbReference type="NCBI Taxonomy" id="1246581"/>
    <lineage>
        <taxon>Eukaryota</taxon>
        <taxon>Fungi</taxon>
        <taxon>Fungi incertae sedis</taxon>
        <taxon>Cryptomycota</taxon>
        <taxon>Cryptomycota incertae sedis</taxon>
        <taxon>Paramicrosporidium</taxon>
    </lineage>
</organism>
<dbReference type="AlphaFoldDB" id="A0A2H9TJN0"/>
<keyword evidence="1" id="KW-0479">Metal-binding</keyword>
<keyword evidence="1" id="KW-0460">Magnesium</keyword>
<keyword evidence="1" id="KW-0378">Hydrolase</keyword>
<dbReference type="EC" id="3.1.3.16" evidence="1"/>
<dbReference type="SUPFAM" id="SSF81606">
    <property type="entry name" value="PP2C-like"/>
    <property type="match status" value="1"/>
</dbReference>
<reference evidence="3 4" key="1">
    <citation type="submission" date="2016-10" db="EMBL/GenBank/DDBJ databases">
        <title>The genome of Paramicrosporidium saccamoebae is the missing link in understanding Cryptomycota and Microsporidia evolution.</title>
        <authorList>
            <person name="Quandt C.A."/>
            <person name="Beaudet D."/>
            <person name="Corsaro D."/>
            <person name="Michel R."/>
            <person name="Corradi N."/>
            <person name="James T."/>
        </authorList>
    </citation>
    <scope>NUCLEOTIDE SEQUENCE [LARGE SCALE GENOMIC DNA]</scope>
    <source>
        <strain evidence="3 4">KSL3</strain>
    </source>
</reference>
<dbReference type="EMBL" id="MTSL01000150">
    <property type="protein sequence ID" value="PJF17964.1"/>
    <property type="molecule type" value="Genomic_DNA"/>
</dbReference>
<comment type="catalytic activity">
    <reaction evidence="1">
        <text>O-phospho-L-seryl-[protein] + H2O = L-seryl-[protein] + phosphate</text>
        <dbReference type="Rhea" id="RHEA:20629"/>
        <dbReference type="Rhea" id="RHEA-COMP:9863"/>
        <dbReference type="Rhea" id="RHEA-COMP:11604"/>
        <dbReference type="ChEBI" id="CHEBI:15377"/>
        <dbReference type="ChEBI" id="CHEBI:29999"/>
        <dbReference type="ChEBI" id="CHEBI:43474"/>
        <dbReference type="ChEBI" id="CHEBI:83421"/>
        <dbReference type="EC" id="3.1.3.16"/>
    </reaction>
</comment>
<keyword evidence="4" id="KW-1185">Reference proteome</keyword>
<name>A0A2H9TJN0_9FUNG</name>
<dbReference type="InterPro" id="IPR039123">
    <property type="entry name" value="PPTC7"/>
</dbReference>
<dbReference type="STRING" id="1246581.A0A2H9TJN0"/>
<dbReference type="OrthoDB" id="60843at2759"/>
<sequence>MSMTIFQRLIFLRPIRYGGPALAAAFFYSSKPNNQTGWTLRCGAYCAPKGPLDAKREARLECCGEDSFAVVENQFQSVVAVADGVGGWRAKGVDPSKFSRSLMRHLEAIITGTSGWFRRGESPLAFISPTTLIRQAFWRLVGGYHSGKEQPFGSSTICVACLDRSSGTLETANLGDSGFLLLRGREVILQSRAQQHRFNAPYQLTLAPDGNVSDCSHMSAPHGCAVETGDILILATDGLWDNLFEEDVTRLVAMGGEPMEMAKRLALEARRMSEKDDYQSPFSVEATRNGLNRLGGKEDDITVVVAVPQYIGEASVEK</sequence>
<dbReference type="Gene3D" id="3.60.40.10">
    <property type="entry name" value="PPM-type phosphatase domain"/>
    <property type="match status" value="1"/>
</dbReference>
<proteinExistence type="inferred from homology"/>
<dbReference type="CDD" id="cd00143">
    <property type="entry name" value="PP2Cc"/>
    <property type="match status" value="1"/>
</dbReference>
<comment type="similarity">
    <text evidence="1">Belongs to the PP2C family.</text>
</comment>
<dbReference type="GO" id="GO:0004722">
    <property type="term" value="F:protein serine/threonine phosphatase activity"/>
    <property type="evidence" value="ECO:0007669"/>
    <property type="project" value="UniProtKB-EC"/>
</dbReference>
<dbReference type="Pfam" id="PF07228">
    <property type="entry name" value="SpoIIE"/>
    <property type="match status" value="1"/>
</dbReference>
<dbReference type="InterPro" id="IPR036457">
    <property type="entry name" value="PPM-type-like_dom_sf"/>
</dbReference>
<dbReference type="InterPro" id="IPR001932">
    <property type="entry name" value="PPM-type_phosphatase-like_dom"/>
</dbReference>
<dbReference type="PANTHER" id="PTHR12320">
    <property type="entry name" value="PROTEIN PHOSPHATASE 2C"/>
    <property type="match status" value="1"/>
</dbReference>
<dbReference type="Proteomes" id="UP000240830">
    <property type="component" value="Unassembled WGS sequence"/>
</dbReference>
<feature type="domain" description="PPM-type phosphatase" evidence="2">
    <location>
        <begin position="41"/>
        <end position="308"/>
    </location>
</feature>